<keyword evidence="2" id="KW-1185">Reference proteome</keyword>
<accession>A0ABM9IVI8</accession>
<dbReference type="RefSeq" id="WP_015856145.1">
    <property type="nucleotide sequence ID" value="NZ_CATWFT010000030.1"/>
</dbReference>
<gene>
    <name evidence="1" type="ORF">R38712_05102</name>
</gene>
<name>A0ABM9IVI8_RALPI</name>
<dbReference type="Proteomes" id="UP001189303">
    <property type="component" value="Unassembled WGS sequence"/>
</dbReference>
<organism evidence="1 2">
    <name type="scientific">Ralstonia pickettii</name>
    <name type="common">Burkholderia pickettii</name>
    <dbReference type="NCBI Taxonomy" id="329"/>
    <lineage>
        <taxon>Bacteria</taxon>
        <taxon>Pseudomonadati</taxon>
        <taxon>Pseudomonadota</taxon>
        <taxon>Betaproteobacteria</taxon>
        <taxon>Burkholderiales</taxon>
        <taxon>Burkholderiaceae</taxon>
        <taxon>Ralstonia</taxon>
    </lineage>
</organism>
<proteinExistence type="predicted"/>
<evidence type="ECO:0000313" key="1">
    <source>
        <dbReference type="EMBL" id="CAJ0732817.1"/>
    </source>
</evidence>
<comment type="caution">
    <text evidence="1">The sequence shown here is derived from an EMBL/GenBank/DDBJ whole genome shotgun (WGS) entry which is preliminary data.</text>
</comment>
<sequence>METLVSVVLVKDGDRLHLQYQNGDQTQPISAVTIEWLIQMLANMREQMQPPVRESDPQFGDRTNAKIDPRWVLQTEAFLGGATLHIRDPGFGWLAYALPLQSLRDLQSAATSILAQAEDASASQSLRN</sequence>
<evidence type="ECO:0000313" key="2">
    <source>
        <dbReference type="Proteomes" id="UP001189303"/>
    </source>
</evidence>
<reference evidence="1 2" key="1">
    <citation type="submission" date="2023-07" db="EMBL/GenBank/DDBJ databases">
        <authorList>
            <person name="Peeters C."/>
        </authorList>
    </citation>
    <scope>NUCLEOTIDE SEQUENCE [LARGE SCALE GENOMIC DNA]</scope>
    <source>
        <strain evidence="1 2">R-38712</strain>
    </source>
</reference>
<protein>
    <submittedName>
        <fullName evidence="1">Uncharacterized protein</fullName>
    </submittedName>
</protein>
<dbReference type="EMBL" id="CATWFT010000030">
    <property type="protein sequence ID" value="CAJ0732817.1"/>
    <property type="molecule type" value="Genomic_DNA"/>
</dbReference>